<dbReference type="EMBL" id="QNVU01000011">
    <property type="protein sequence ID" value="REC51082.1"/>
    <property type="molecule type" value="Genomic_DNA"/>
</dbReference>
<comment type="caution">
    <text evidence="1">The sequence shown here is derived from an EMBL/GenBank/DDBJ whole genome shotgun (WGS) entry which is preliminary data.</text>
</comment>
<accession>A0A3D9BCJ9</accession>
<keyword evidence="2" id="KW-1185">Reference proteome</keyword>
<sequence>MILRNKILKFKKNLSAKDSSFHNASQNFILNDSSETKIISWFKLILKSCKEKKSLIFLTYVLFFFI</sequence>
<reference evidence="1 2" key="1">
    <citation type="journal article" date="2004" name="Emerg. Infect. Dis.">
        <title>Amoebae-resisting bacteria isolated from human nasal swabs by amoebal coculture.</title>
        <authorList>
            <person name="Greub G."/>
            <person name="La Scola B."/>
            <person name="Raoult D."/>
        </authorList>
    </citation>
    <scope>NUCLEOTIDE SEQUENCE [LARGE SCALE GENOMIC DNA]</scope>
    <source>
        <strain evidence="1 2">CCUG 51329</strain>
    </source>
</reference>
<protein>
    <submittedName>
        <fullName evidence="1">Uncharacterized protein</fullName>
    </submittedName>
</protein>
<proteinExistence type="predicted"/>
<dbReference type="Proteomes" id="UP000256924">
    <property type="component" value="Unassembled WGS sequence"/>
</dbReference>
<evidence type="ECO:0000313" key="2">
    <source>
        <dbReference type="Proteomes" id="UP000256924"/>
    </source>
</evidence>
<evidence type="ECO:0000313" key="1">
    <source>
        <dbReference type="EMBL" id="REC51082.1"/>
    </source>
</evidence>
<gene>
    <name evidence="1" type="ORF">DRF68_07490</name>
</gene>
<name>A0A3D9BCJ9_9FLAO</name>
<organism evidence="1 2">
    <name type="scientific">Candidatus Chryseobacterium massiliense</name>
    <dbReference type="NCBI Taxonomy" id="204089"/>
    <lineage>
        <taxon>Bacteria</taxon>
        <taxon>Pseudomonadati</taxon>
        <taxon>Bacteroidota</taxon>
        <taxon>Flavobacteriia</taxon>
        <taxon>Flavobacteriales</taxon>
        <taxon>Weeksellaceae</taxon>
        <taxon>Chryseobacterium group</taxon>
        <taxon>Chryseobacterium</taxon>
    </lineage>
</organism>
<dbReference type="AlphaFoldDB" id="A0A3D9BCJ9"/>